<feature type="chain" id="PRO_5011995117" description="RxLR effector protein" evidence="2">
    <location>
        <begin position="34"/>
        <end position="114"/>
    </location>
</feature>
<evidence type="ECO:0000313" key="4">
    <source>
        <dbReference type="Proteomes" id="UP000215902"/>
    </source>
</evidence>
<feature type="region of interest" description="Disordered" evidence="1">
    <location>
        <begin position="95"/>
        <end position="114"/>
    </location>
</feature>
<sequence length="114" mass="12561">MPSQRSIPNLITLAAATSLLLLAISSQTGIVTAAAVSEPQNSGVRNVARDRYDDLANRLAASVLLSEEEPQLMQSGNTDENYPVPEVGFKLLRQHRQQGGVGRQQQKKWYEWGK</sequence>
<accession>A0A267E818</accession>
<dbReference type="Proteomes" id="UP000215902">
    <property type="component" value="Unassembled WGS sequence"/>
</dbReference>
<reference evidence="3 4" key="1">
    <citation type="submission" date="2017-06" db="EMBL/GenBank/DDBJ databases">
        <title>A platform for efficient transgenesis in Macrostomum lignano, a flatworm model organism for stem cell research.</title>
        <authorList>
            <person name="Berezikov E."/>
        </authorList>
    </citation>
    <scope>NUCLEOTIDE SEQUENCE [LARGE SCALE GENOMIC DNA]</scope>
    <source>
        <strain evidence="3">DV1</strain>
        <tissue evidence="3">Whole organism</tissue>
    </source>
</reference>
<feature type="signal peptide" evidence="2">
    <location>
        <begin position="1"/>
        <end position="33"/>
    </location>
</feature>
<gene>
    <name evidence="3" type="ORF">BOX15_Mlig010817g2</name>
</gene>
<dbReference type="AlphaFoldDB" id="A0A267E818"/>
<keyword evidence="4" id="KW-1185">Reference proteome</keyword>
<evidence type="ECO:0008006" key="5">
    <source>
        <dbReference type="Google" id="ProtNLM"/>
    </source>
</evidence>
<keyword evidence="2" id="KW-0732">Signal</keyword>
<evidence type="ECO:0000256" key="2">
    <source>
        <dbReference type="SAM" id="SignalP"/>
    </source>
</evidence>
<organism evidence="3 4">
    <name type="scientific">Macrostomum lignano</name>
    <dbReference type="NCBI Taxonomy" id="282301"/>
    <lineage>
        <taxon>Eukaryota</taxon>
        <taxon>Metazoa</taxon>
        <taxon>Spiralia</taxon>
        <taxon>Lophotrochozoa</taxon>
        <taxon>Platyhelminthes</taxon>
        <taxon>Rhabditophora</taxon>
        <taxon>Macrostomorpha</taxon>
        <taxon>Macrostomida</taxon>
        <taxon>Macrostomidae</taxon>
        <taxon>Macrostomum</taxon>
    </lineage>
</organism>
<dbReference type="EMBL" id="NIVC01002452">
    <property type="protein sequence ID" value="PAA57720.1"/>
    <property type="molecule type" value="Genomic_DNA"/>
</dbReference>
<name>A0A267E818_9PLAT</name>
<comment type="caution">
    <text evidence="3">The sequence shown here is derived from an EMBL/GenBank/DDBJ whole genome shotgun (WGS) entry which is preliminary data.</text>
</comment>
<evidence type="ECO:0000256" key="1">
    <source>
        <dbReference type="SAM" id="MobiDB-lite"/>
    </source>
</evidence>
<protein>
    <recommendedName>
        <fullName evidence="5">RxLR effector protein</fullName>
    </recommendedName>
</protein>
<evidence type="ECO:0000313" key="3">
    <source>
        <dbReference type="EMBL" id="PAA57720.1"/>
    </source>
</evidence>
<proteinExistence type="predicted"/>